<dbReference type="SUPFAM" id="SSF48371">
    <property type="entry name" value="ARM repeat"/>
    <property type="match status" value="1"/>
</dbReference>
<feature type="compositionally biased region" description="Polar residues" evidence="8">
    <location>
        <begin position="733"/>
        <end position="746"/>
    </location>
</feature>
<reference evidence="10 11" key="1">
    <citation type="submission" date="2024-06" db="EMBL/GenBank/DDBJ databases">
        <title>Complete genome of Phlyctema vagabunda strain 19-DSS-EL-015.</title>
        <authorList>
            <person name="Fiorenzani C."/>
        </authorList>
    </citation>
    <scope>NUCLEOTIDE SEQUENCE [LARGE SCALE GENOMIC DNA]</scope>
    <source>
        <strain evidence="10 11">19-DSS-EL-015</strain>
    </source>
</reference>
<evidence type="ECO:0000256" key="4">
    <source>
        <dbReference type="ARBA" id="ARBA00022618"/>
    </source>
</evidence>
<proteinExistence type="inferred from homology"/>
<name>A0ABR4P4P9_9HELO</name>
<dbReference type="Proteomes" id="UP001629113">
    <property type="component" value="Unassembled WGS sequence"/>
</dbReference>
<feature type="compositionally biased region" description="Low complexity" evidence="8">
    <location>
        <begin position="573"/>
        <end position="593"/>
    </location>
</feature>
<dbReference type="InterPro" id="IPR011989">
    <property type="entry name" value="ARM-like"/>
</dbReference>
<organism evidence="10 11">
    <name type="scientific">Phlyctema vagabunda</name>
    <dbReference type="NCBI Taxonomy" id="108571"/>
    <lineage>
        <taxon>Eukaryota</taxon>
        <taxon>Fungi</taxon>
        <taxon>Dikarya</taxon>
        <taxon>Ascomycota</taxon>
        <taxon>Pezizomycotina</taxon>
        <taxon>Leotiomycetes</taxon>
        <taxon>Helotiales</taxon>
        <taxon>Dermateaceae</taxon>
        <taxon>Phlyctema</taxon>
    </lineage>
</organism>
<feature type="compositionally biased region" description="Low complexity" evidence="8">
    <location>
        <begin position="680"/>
        <end position="702"/>
    </location>
</feature>
<dbReference type="InterPro" id="IPR034085">
    <property type="entry name" value="TOG"/>
</dbReference>
<dbReference type="InterPro" id="IPR016024">
    <property type="entry name" value="ARM-type_fold"/>
</dbReference>
<dbReference type="InterPro" id="IPR024395">
    <property type="entry name" value="CLASP_N_dom"/>
</dbReference>
<gene>
    <name evidence="10" type="ORF">PVAG01_10011</name>
</gene>
<keyword evidence="4" id="KW-0132">Cell division</keyword>
<dbReference type="SMART" id="SM01349">
    <property type="entry name" value="TOG"/>
    <property type="match status" value="2"/>
</dbReference>
<feature type="region of interest" description="Disordered" evidence="8">
    <location>
        <begin position="767"/>
        <end position="817"/>
    </location>
</feature>
<evidence type="ECO:0000313" key="10">
    <source>
        <dbReference type="EMBL" id="KAL3418295.1"/>
    </source>
</evidence>
<evidence type="ECO:0000256" key="6">
    <source>
        <dbReference type="ARBA" id="ARBA00022776"/>
    </source>
</evidence>
<comment type="subcellular location">
    <subcellularLocation>
        <location evidence="1">Cytoplasm</location>
        <location evidence="1">Cytoskeleton</location>
        <location evidence="1">Spindle</location>
    </subcellularLocation>
</comment>
<accession>A0ABR4P4P9</accession>
<feature type="domain" description="TOG" evidence="9">
    <location>
        <begin position="284"/>
        <end position="519"/>
    </location>
</feature>
<protein>
    <recommendedName>
        <fullName evidence="9">TOG domain-containing protein</fullName>
    </recommendedName>
</protein>
<feature type="domain" description="TOG" evidence="9">
    <location>
        <begin position="3"/>
        <end position="217"/>
    </location>
</feature>
<evidence type="ECO:0000256" key="1">
    <source>
        <dbReference type="ARBA" id="ARBA00004186"/>
    </source>
</evidence>
<keyword evidence="6" id="KW-0498">Mitosis</keyword>
<evidence type="ECO:0000313" key="11">
    <source>
        <dbReference type="Proteomes" id="UP001629113"/>
    </source>
</evidence>
<comment type="similarity">
    <text evidence="2">Belongs to the CLASP family.</text>
</comment>
<keyword evidence="5" id="KW-0493">Microtubule</keyword>
<feature type="region of interest" description="Disordered" evidence="8">
    <location>
        <begin position="227"/>
        <end position="257"/>
    </location>
</feature>
<feature type="compositionally biased region" description="Polar residues" evidence="8">
    <location>
        <begin position="648"/>
        <end position="673"/>
    </location>
</feature>
<feature type="compositionally biased region" description="Low complexity" evidence="8">
    <location>
        <begin position="550"/>
        <end position="566"/>
    </location>
</feature>
<comment type="subunit">
    <text evidence="3">Interacts with microtubules.</text>
</comment>
<dbReference type="EMBL" id="JBFCZG010000009">
    <property type="protein sequence ID" value="KAL3418295.1"/>
    <property type="molecule type" value="Genomic_DNA"/>
</dbReference>
<comment type="caution">
    <text evidence="10">The sequence shown here is derived from an EMBL/GenBank/DDBJ whole genome shotgun (WGS) entry which is preliminary data.</text>
</comment>
<feature type="region of interest" description="Disordered" evidence="8">
    <location>
        <begin position="510"/>
        <end position="749"/>
    </location>
</feature>
<evidence type="ECO:0000256" key="2">
    <source>
        <dbReference type="ARBA" id="ARBA00009549"/>
    </source>
</evidence>
<evidence type="ECO:0000256" key="3">
    <source>
        <dbReference type="ARBA" id="ARBA00011375"/>
    </source>
</evidence>
<evidence type="ECO:0000259" key="9">
    <source>
        <dbReference type="SMART" id="SM01349"/>
    </source>
</evidence>
<evidence type="ECO:0000256" key="5">
    <source>
        <dbReference type="ARBA" id="ARBA00022701"/>
    </source>
</evidence>
<keyword evidence="11" id="KW-1185">Reference proteome</keyword>
<dbReference type="PANTHER" id="PTHR21567">
    <property type="entry name" value="CLASP"/>
    <property type="match status" value="1"/>
</dbReference>
<evidence type="ECO:0000256" key="7">
    <source>
        <dbReference type="ARBA" id="ARBA00024889"/>
    </source>
</evidence>
<sequence>MGEKITEEQVASLLALMRTDASVDSKVSQINTIKSGIKQHNVPDQSVPALFDAVRITIIAQQAALVNAGFSTLNHLLTRLSRQEPKHIAREAARTLPMVVEKMGDHKDKFRQVAAHCLTTIWTAAPMDVERAVKNTGMVGKSSRGKEACMKWIVQMHQDHGLQFKGFVPVFMELLEDADGMVRDNAKNAVIELFQNAPNAAKSDLKKQLKVTGVRPSIVATITNHLAPGAPQDAEPAQEVAREPARPSHLTKSVSSISSVRPATPVAEAKVESVEPSYVNTQRELEDTFQDMYPFFDGKESEGNWLKREQSCTKLRRLNAGNAPSDFHDAFLVGIKGLLDGILKAVNSLRTSLSKEGCSVVQEVARTAGPGLDPMVEILLQNLIKLCGGTKKISSQNGNATVDIIISKVSYNLRIMQHIWLACQDKNVQPRTYATGWLRTLLKKEMHHKNHVEHTGGLDLIEKCIKKGLADPNPGVRENMRGTYWIFAGIWPAKAELISANLDATQLRLLESDPGNPNSPKKPEKAVARPGLGFSKSTGPPKPSLRETMLAQKKAAALASKSNLPARPGSAMSSFSPMRTVSSSSSSASLTTTAAEGTHRKGRPESSIASHGGLSVAPMRPTKARARPEITRPATAGPYSVRRPAHGPTNSDSNISPTNPRLKNRTPSATSSPPKRGSVPRPATSHSSHPPTSTHTSPARSTVSRIAASPKAGSSPKGASSRIGGSPRASPVRSKTTMSMLGSSPSKADEDFTMVIPRVAAVTEPEEVPASVPSLPTIVPDMVSSDDDTPSKSTPAKPLKVYEDPFSSTDDHTTPRPTFTVPVLEEVAINEDAANIIHVDTNGDETRKIEPMTPEKYKQNSRLLDSGINKIRAKSLDVHGFRKLQGMIRDNKATWTDEKFDDLLVGLFQYLEAPLTSLTPEKVQDVKAQILATIKLMYKKDRESFRPHVPKALESLLATRSCYDARAHIVSGLELLSDDLITLAEPKETSSSITSRLQNEEMTLEGCRTLSMGLHVLKSLIETSKNFVPDDREMAELCRLASRCLESAESGVRMDAVQLCVALHGRVGEGLFWNKLDGVKDDPKSLITYYIVKRQREVAATA</sequence>
<dbReference type="Gene3D" id="1.25.10.10">
    <property type="entry name" value="Leucine-rich Repeat Variant"/>
    <property type="match status" value="3"/>
</dbReference>
<dbReference type="PANTHER" id="PTHR21567:SF9">
    <property type="entry name" value="CLIP-ASSOCIATING PROTEIN"/>
    <property type="match status" value="1"/>
</dbReference>
<keyword evidence="6" id="KW-0131">Cell cycle</keyword>
<dbReference type="Pfam" id="PF12348">
    <property type="entry name" value="CLASP_N"/>
    <property type="match status" value="2"/>
</dbReference>
<evidence type="ECO:0000256" key="8">
    <source>
        <dbReference type="SAM" id="MobiDB-lite"/>
    </source>
</evidence>
<comment type="function">
    <text evidence="7">Microtubule binding protein that promotes the stabilization of dynamic microtubules. Required for mitotic spindle formation.</text>
</comment>